<keyword evidence="2" id="KW-0325">Glycoprotein</keyword>
<dbReference type="GO" id="GO:0009986">
    <property type="term" value="C:cell surface"/>
    <property type="evidence" value="ECO:0007669"/>
    <property type="project" value="TreeGrafter"/>
</dbReference>
<dbReference type="InterPro" id="IPR026664">
    <property type="entry name" value="Stereocilin-rel"/>
</dbReference>
<dbReference type="GO" id="GO:0007160">
    <property type="term" value="P:cell-matrix adhesion"/>
    <property type="evidence" value="ECO:0007669"/>
    <property type="project" value="TreeGrafter"/>
</dbReference>
<name>A0AAW2HF91_9NEOP</name>
<protein>
    <submittedName>
        <fullName evidence="3">Uncharacterized protein</fullName>
    </submittedName>
</protein>
<accession>A0AAW2HF91</accession>
<reference evidence="3" key="1">
    <citation type="journal article" date="2024" name="Gigascience">
        <title>Chromosome-level genome of the poultry shaft louse Menopon gallinae provides insight into the host-switching and adaptive evolution of parasitic lice.</title>
        <authorList>
            <person name="Xu Y."/>
            <person name="Ma L."/>
            <person name="Liu S."/>
            <person name="Liang Y."/>
            <person name="Liu Q."/>
            <person name="He Z."/>
            <person name="Tian L."/>
            <person name="Duan Y."/>
            <person name="Cai W."/>
            <person name="Li H."/>
            <person name="Song F."/>
        </authorList>
    </citation>
    <scope>NUCLEOTIDE SEQUENCE</scope>
    <source>
        <strain evidence="3">Cailab_2023a</strain>
    </source>
</reference>
<evidence type="ECO:0000256" key="1">
    <source>
        <dbReference type="ARBA" id="ARBA00022729"/>
    </source>
</evidence>
<evidence type="ECO:0000256" key="2">
    <source>
        <dbReference type="ARBA" id="ARBA00023180"/>
    </source>
</evidence>
<keyword evidence="1" id="KW-0732">Signal</keyword>
<gene>
    <name evidence="3" type="ORF">PYX00_010414</name>
</gene>
<evidence type="ECO:0000313" key="3">
    <source>
        <dbReference type="EMBL" id="KAL0268486.1"/>
    </source>
</evidence>
<dbReference type="AlphaFoldDB" id="A0AAW2HF91"/>
<organism evidence="3">
    <name type="scientific">Menopon gallinae</name>
    <name type="common">poultry shaft louse</name>
    <dbReference type="NCBI Taxonomy" id="328185"/>
    <lineage>
        <taxon>Eukaryota</taxon>
        <taxon>Metazoa</taxon>
        <taxon>Ecdysozoa</taxon>
        <taxon>Arthropoda</taxon>
        <taxon>Hexapoda</taxon>
        <taxon>Insecta</taxon>
        <taxon>Pterygota</taxon>
        <taxon>Neoptera</taxon>
        <taxon>Paraneoptera</taxon>
        <taxon>Psocodea</taxon>
        <taxon>Troctomorpha</taxon>
        <taxon>Phthiraptera</taxon>
        <taxon>Amblycera</taxon>
        <taxon>Menoponidae</taxon>
        <taxon>Menopon</taxon>
    </lineage>
</organism>
<dbReference type="PANTHER" id="PTHR23412:SF17">
    <property type="entry name" value="OTOANCORIN"/>
    <property type="match status" value="1"/>
</dbReference>
<dbReference type="PANTHER" id="PTHR23412">
    <property type="entry name" value="STEREOCILIN RELATED"/>
    <property type="match status" value="1"/>
</dbReference>
<comment type="caution">
    <text evidence="3">The sequence shown here is derived from an EMBL/GenBank/DDBJ whole genome shotgun (WGS) entry which is preliminary data.</text>
</comment>
<proteinExistence type="predicted"/>
<sequence length="318" mass="35103">MGLYCTDIKLQGGEIKYSVEVLKTVSDEDLVSCLVFLGKDAIDFQEGKYIWDRLIQMYEGVANIPENDLQQLGWIARSIPVKDIANLTIGDIDTIAAFGQYHNLSHAQLQALAEQVRDDWASKEPTDYTFYDLMALKHILCGFNRTAIETIHPDSYKEAASVLATLQNCGREPLQALAELAVNDDAFGDPSTWHSSQVKSVGCVLNGLSREDISRIPPEGIESLTPDIIPCLERETLRSMSSEQLLHLTPSAAATMTHEQRSGLSGDQRRAVDQAYEGKPSGPLLLNSGSSKTNFRYLATVVPSLISVRYSTSIYQCP</sequence>
<dbReference type="EMBL" id="JARGDH010000005">
    <property type="protein sequence ID" value="KAL0268486.1"/>
    <property type="molecule type" value="Genomic_DNA"/>
</dbReference>